<dbReference type="AlphaFoldDB" id="A0A0J9UVW0"/>
<accession>A0A0J9UVW0</accession>
<dbReference type="KEGG" id="fox:FOXG_06027"/>
<dbReference type="OrthoDB" id="5014938at2759"/>
<proteinExistence type="predicted"/>
<evidence type="ECO:0000313" key="2">
    <source>
        <dbReference type="Proteomes" id="UP000009097"/>
    </source>
</evidence>
<name>A0A0J9UVW0_FUSO4</name>
<dbReference type="VEuPathDB" id="FungiDB:FOXG_06027"/>
<protein>
    <submittedName>
        <fullName evidence="1">Uncharacterized protein</fullName>
    </submittedName>
</protein>
<gene>
    <name evidence="1" type="ORF">FOXG_06027</name>
</gene>
<dbReference type="GeneID" id="28947956"/>
<reference evidence="1" key="2">
    <citation type="journal article" date="2010" name="Nature">
        <title>Comparative genomics reveals mobile pathogenicity chromosomes in Fusarium.</title>
        <authorList>
            <person name="Ma L.J."/>
            <person name="van der Does H.C."/>
            <person name="Borkovich K.A."/>
            <person name="Coleman J.J."/>
            <person name="Daboussi M.J."/>
            <person name="Di Pietro A."/>
            <person name="Dufresne M."/>
            <person name="Freitag M."/>
            <person name="Grabherr M."/>
            <person name="Henrissat B."/>
            <person name="Houterman P.M."/>
            <person name="Kang S."/>
            <person name="Shim W.B."/>
            <person name="Woloshuk C."/>
            <person name="Xie X."/>
            <person name="Xu J.R."/>
            <person name="Antoniw J."/>
            <person name="Baker S.E."/>
            <person name="Bluhm B.H."/>
            <person name="Breakspear A."/>
            <person name="Brown D.W."/>
            <person name="Butchko R.A."/>
            <person name="Chapman S."/>
            <person name="Coulson R."/>
            <person name="Coutinho P.M."/>
            <person name="Danchin E.G."/>
            <person name="Diener A."/>
            <person name="Gale L.R."/>
            <person name="Gardiner D.M."/>
            <person name="Goff S."/>
            <person name="Hammond-Kosack K.E."/>
            <person name="Hilburn K."/>
            <person name="Hua-Van A."/>
            <person name="Jonkers W."/>
            <person name="Kazan K."/>
            <person name="Kodira C.D."/>
            <person name="Koehrsen M."/>
            <person name="Kumar L."/>
            <person name="Lee Y.H."/>
            <person name="Li L."/>
            <person name="Manners J.M."/>
            <person name="Miranda-Saavedra D."/>
            <person name="Mukherjee M."/>
            <person name="Park G."/>
            <person name="Park J."/>
            <person name="Park S.Y."/>
            <person name="Proctor R.H."/>
            <person name="Regev A."/>
            <person name="Ruiz-Roldan M.C."/>
            <person name="Sain D."/>
            <person name="Sakthikumar S."/>
            <person name="Sykes S."/>
            <person name="Schwartz D.C."/>
            <person name="Turgeon B.G."/>
            <person name="Wapinski I."/>
            <person name="Yoder O."/>
            <person name="Young S."/>
            <person name="Zeng Q."/>
            <person name="Zhou S."/>
            <person name="Galagan J."/>
            <person name="Cuomo C.A."/>
            <person name="Kistler H.C."/>
            <person name="Rep M."/>
        </authorList>
    </citation>
    <scope>NUCLEOTIDE SEQUENCE [LARGE SCALE GENOMIC DNA]</scope>
    <source>
        <strain evidence="1">4287</strain>
    </source>
</reference>
<dbReference type="EMBL" id="DS231701">
    <property type="protein sequence ID" value="KNB03579.1"/>
    <property type="molecule type" value="Genomic_DNA"/>
</dbReference>
<dbReference type="Proteomes" id="UP000009097">
    <property type="component" value="Unassembled WGS sequence"/>
</dbReference>
<reference evidence="1" key="1">
    <citation type="submission" date="2007-04" db="EMBL/GenBank/DDBJ databases">
        <authorList>
            <consortium name="The Broad Institute Genome Sequencing Platform"/>
            <person name="Birren B."/>
            <person name="Lander E."/>
            <person name="Galagan J."/>
            <person name="Nusbaum C."/>
            <person name="Devon K."/>
            <person name="Ma L.-J."/>
            <person name="Jaffe D."/>
            <person name="Butler J."/>
            <person name="Alvarez P."/>
            <person name="Gnerre S."/>
            <person name="Grabherr M."/>
            <person name="Kleber M."/>
            <person name="Mauceli E."/>
            <person name="Brockman W."/>
            <person name="MacCallum I.A."/>
            <person name="Young S."/>
            <person name="LaButti K."/>
            <person name="DeCaprio D."/>
            <person name="Crawford M."/>
            <person name="Koehrsen M."/>
            <person name="Engels R."/>
            <person name="Montgomery P."/>
            <person name="Pearson M."/>
            <person name="Howarth C."/>
            <person name="Larson L."/>
            <person name="White J."/>
            <person name="O'Leary S."/>
            <person name="Kodira C."/>
            <person name="Zeng Q."/>
            <person name="Yandava C."/>
            <person name="Alvarado L."/>
            <person name="Kistler C."/>
            <person name="Shim W.-B."/>
            <person name="Kang S."/>
            <person name="Woloshuk C."/>
        </authorList>
    </citation>
    <scope>NUCLEOTIDE SEQUENCE</scope>
    <source>
        <strain evidence="1">4287</strain>
    </source>
</reference>
<evidence type="ECO:0000313" key="1">
    <source>
        <dbReference type="EMBL" id="KNB03579.1"/>
    </source>
</evidence>
<dbReference type="RefSeq" id="XP_018241624.1">
    <property type="nucleotide sequence ID" value="XM_018384521.1"/>
</dbReference>
<sequence length="322" mass="36934">MDLHHSLPRKRSKSFHATSRDIALFAHPVHAETVPMDIDRPEHATQDSATLVDSPGVTVANSGILHHEESHISPEERRFEAYTRSIVPAPNTQDTATNDLFAYHMPKLYDVSFFYYVKGMEKGTNQSAFARTASKTLFVFICSESVEELSLYCATYFSLNKSQMPQLCARAVMLLEEARYFKESALNSWEMMEYAHGGTTSVEFHVYFYVRELVELTDKMKLEIQMYLPWRDFITLAEVMAPLRNAGFELSVTFNEEQWAEIPSQYRDFHKALTIKAITGAELDAANLRFQQDMPQFIADDLTAHGTHGFRPNKRRWHSSLA</sequence>
<organism evidence="1 2">
    <name type="scientific">Fusarium oxysporum f. sp. lycopersici (strain 4287 / CBS 123668 / FGSC 9935 / NRRL 34936)</name>
    <name type="common">Fusarium vascular wilt of tomato</name>
    <dbReference type="NCBI Taxonomy" id="426428"/>
    <lineage>
        <taxon>Eukaryota</taxon>
        <taxon>Fungi</taxon>
        <taxon>Dikarya</taxon>
        <taxon>Ascomycota</taxon>
        <taxon>Pezizomycotina</taxon>
        <taxon>Sordariomycetes</taxon>
        <taxon>Hypocreomycetidae</taxon>
        <taxon>Hypocreales</taxon>
        <taxon>Nectriaceae</taxon>
        <taxon>Fusarium</taxon>
        <taxon>Fusarium oxysporum species complex</taxon>
    </lineage>
</organism>